<dbReference type="PIRSF" id="PIRSF028304">
    <property type="entry name" value="UCP028304"/>
    <property type="match status" value="1"/>
</dbReference>
<proteinExistence type="predicted"/>
<dbReference type="Proteomes" id="UP000315344">
    <property type="component" value="Unassembled WGS sequence"/>
</dbReference>
<dbReference type="PANTHER" id="PTHR35370">
    <property type="entry name" value="CYTOPLASMIC PROTEIN-RELATED-RELATED"/>
    <property type="match status" value="1"/>
</dbReference>
<dbReference type="NCBIfam" id="TIGR03359">
    <property type="entry name" value="VI_chp_6"/>
    <property type="match status" value="1"/>
</dbReference>
<dbReference type="InterPro" id="IPR010272">
    <property type="entry name" value="T6SS_TssF"/>
</dbReference>
<organism evidence="2 3">
    <name type="scientific">Paracoccus denitrificans</name>
    <dbReference type="NCBI Taxonomy" id="266"/>
    <lineage>
        <taxon>Bacteria</taxon>
        <taxon>Pseudomonadati</taxon>
        <taxon>Pseudomonadota</taxon>
        <taxon>Alphaproteobacteria</taxon>
        <taxon>Rhodobacterales</taxon>
        <taxon>Paracoccaceae</taxon>
        <taxon>Paracoccus</taxon>
    </lineage>
</organism>
<comment type="caution">
    <text evidence="2">The sequence shown here is derived from an EMBL/GenBank/DDBJ whole genome shotgun (WGS) entry which is preliminary data.</text>
</comment>
<name>A0A533IG14_PARDE</name>
<accession>A0A533IG14</accession>
<dbReference type="PANTHER" id="PTHR35370:SF1">
    <property type="entry name" value="TYPE VI SECRETION SYSTEM COMPONENT TSSF1"/>
    <property type="match status" value="1"/>
</dbReference>
<reference evidence="2 3" key="1">
    <citation type="journal article" date="2017" name="Nat. Commun.">
        <title>In situ click chemistry generation of cyclooxygenase-2 inhibitors.</title>
        <authorList>
            <person name="Bhardwaj A."/>
            <person name="Kaur J."/>
            <person name="Wuest M."/>
            <person name="Wuest F."/>
        </authorList>
    </citation>
    <scope>NUCLEOTIDE SEQUENCE [LARGE SCALE GENOMIC DNA]</scope>
    <source>
        <strain evidence="2">S2_012_000_R3_94</strain>
    </source>
</reference>
<evidence type="ECO:0000256" key="1">
    <source>
        <dbReference type="SAM" id="MobiDB-lite"/>
    </source>
</evidence>
<evidence type="ECO:0000313" key="2">
    <source>
        <dbReference type="EMBL" id="TKW68762.1"/>
    </source>
</evidence>
<sequence length="636" mass="71568">MKKSFRDAYERELDILYERTAEFAEEYPGLADRLGGLLRDNIDPTVAGLLEGTAFMAARVQQKLDEEFRSFTTELLEQIFPDALAPIPSCMLVQAQHPGNPPPDLGVGYYSRGATMEAPFRDADKRIVCRFSLAAPLAVMPLSLDRVTYHDRTAPIGGLGQDPDPATRAALQLDFRHVVGRPLSTLGVDSIGFHLTADVAQAAALYEQIHCGVVRASLRWQAANGDPRFARLKPDQIDQIGFHSDELLFDRDSRLFEGFAILRDFFAFPRKFLGFRLKGMKKLLGRIKPSEAQLILEFDRSDADIARQIGPDDVRLNCAAAVNLFEERSNQIRLGDKHSEYVVTPDSARLTQIEVHRVLDVHASAGNSQQRTEVYPLYALPPSTQSPNSVYYYTTRRKPRRLTPTERRNGLRSDYRGTETYISLYEPPPSEIGQRAQRLHIRTLCSNRHLPTTLPLARSDDLHMDDDQKLRLRCVNGPTPPREAMTETELSGPHRTQQGDVYWRLISYLSLNHFGLDDRFGRDGAVSLREILSLFADLSDNVTQAQIAGITDLAVRPITRSIRRPEGFFPARGLEISITYDETAFEGSGIVPLAAVLDRFFAEYISINSFSQTVTISKQRGMLRRWPPRSGRGPLL</sequence>
<dbReference type="EMBL" id="VAFL01000001">
    <property type="protein sequence ID" value="TKW68762.1"/>
    <property type="molecule type" value="Genomic_DNA"/>
</dbReference>
<evidence type="ECO:0000313" key="3">
    <source>
        <dbReference type="Proteomes" id="UP000315344"/>
    </source>
</evidence>
<gene>
    <name evidence="2" type="primary">tssF</name>
    <name evidence="2" type="ORF">DI616_01865</name>
</gene>
<protein>
    <submittedName>
        <fullName evidence="2">Type VI secretion system baseplate subunit TssF</fullName>
    </submittedName>
</protein>
<dbReference type="AlphaFoldDB" id="A0A533IG14"/>
<dbReference type="Pfam" id="PF05947">
    <property type="entry name" value="T6SS_TssF"/>
    <property type="match status" value="1"/>
</dbReference>
<feature type="region of interest" description="Disordered" evidence="1">
    <location>
        <begin position="473"/>
        <end position="493"/>
    </location>
</feature>